<dbReference type="Pfam" id="PF01636">
    <property type="entry name" value="APH"/>
    <property type="match status" value="1"/>
</dbReference>
<accession>A0ABR3JDV0</accession>
<dbReference type="PANTHER" id="PTHR21310">
    <property type="entry name" value="AMINOGLYCOSIDE PHOSPHOTRANSFERASE-RELATED-RELATED"/>
    <property type="match status" value="1"/>
</dbReference>
<gene>
    <name evidence="2" type="ORF">HGRIS_004674</name>
</gene>
<protein>
    <recommendedName>
        <fullName evidence="1">Aminoglycoside phosphotransferase domain-containing protein</fullName>
    </recommendedName>
</protein>
<dbReference type="EMBL" id="JASNQZ010000008">
    <property type="protein sequence ID" value="KAL0953441.1"/>
    <property type="molecule type" value="Genomic_DNA"/>
</dbReference>
<dbReference type="PANTHER" id="PTHR21310:SF39">
    <property type="entry name" value="AMINOGLYCOSIDE PHOSPHOTRANSFERASE DOMAIN-CONTAINING PROTEIN"/>
    <property type="match status" value="1"/>
</dbReference>
<organism evidence="2 3">
    <name type="scientific">Hohenbuehelia grisea</name>
    <dbReference type="NCBI Taxonomy" id="104357"/>
    <lineage>
        <taxon>Eukaryota</taxon>
        <taxon>Fungi</taxon>
        <taxon>Dikarya</taxon>
        <taxon>Basidiomycota</taxon>
        <taxon>Agaricomycotina</taxon>
        <taxon>Agaricomycetes</taxon>
        <taxon>Agaricomycetidae</taxon>
        <taxon>Agaricales</taxon>
        <taxon>Pleurotineae</taxon>
        <taxon>Pleurotaceae</taxon>
        <taxon>Hohenbuehelia</taxon>
    </lineage>
</organism>
<dbReference type="Gene3D" id="3.90.1200.10">
    <property type="match status" value="1"/>
</dbReference>
<proteinExistence type="predicted"/>
<dbReference type="InterPro" id="IPR051678">
    <property type="entry name" value="AGP_Transferase"/>
</dbReference>
<comment type="caution">
    <text evidence="2">The sequence shown here is derived from an EMBL/GenBank/DDBJ whole genome shotgun (WGS) entry which is preliminary data.</text>
</comment>
<evidence type="ECO:0000313" key="2">
    <source>
        <dbReference type="EMBL" id="KAL0953441.1"/>
    </source>
</evidence>
<evidence type="ECO:0000313" key="3">
    <source>
        <dbReference type="Proteomes" id="UP001556367"/>
    </source>
</evidence>
<sequence>MMDYVASHTTIRIPKVRRTIPARAGFMFGCGAWIVMDYIDGEDLETTWPKMSWWRRFRLLWTSRRYIQELQRVPLLTRDVPGPFDAAGKPHLCRGIYFREDGAGPFQTYAEMAAWFDRRRFDCLAACHNESGGKTTTIPRFDASHPLVLCHMDLHVRNFVVDKQDGLWLIDWANAGAYPAWLEYAQLTAWGDAAREDRRPPKSWIWFAPWMIGNYGRYKKYLDKMEWAWCRPCYDFYDLDYFDKFGLEID</sequence>
<reference evidence="3" key="1">
    <citation type="submission" date="2024-06" db="EMBL/GenBank/DDBJ databases">
        <title>Multi-omics analyses provide insights into the biosynthesis of the anticancer antibiotic pleurotin in Hohenbuehelia grisea.</title>
        <authorList>
            <person name="Weaver J.A."/>
            <person name="Alberti F."/>
        </authorList>
    </citation>
    <scope>NUCLEOTIDE SEQUENCE [LARGE SCALE GENOMIC DNA]</scope>
    <source>
        <strain evidence="3">T-177</strain>
    </source>
</reference>
<evidence type="ECO:0000259" key="1">
    <source>
        <dbReference type="Pfam" id="PF01636"/>
    </source>
</evidence>
<dbReference type="Proteomes" id="UP001556367">
    <property type="component" value="Unassembled WGS sequence"/>
</dbReference>
<dbReference type="InterPro" id="IPR011009">
    <property type="entry name" value="Kinase-like_dom_sf"/>
</dbReference>
<keyword evidence="3" id="KW-1185">Reference proteome</keyword>
<name>A0ABR3JDV0_9AGAR</name>
<dbReference type="InterPro" id="IPR002575">
    <property type="entry name" value="Aminoglycoside_PTrfase"/>
</dbReference>
<dbReference type="SUPFAM" id="SSF56112">
    <property type="entry name" value="Protein kinase-like (PK-like)"/>
    <property type="match status" value="1"/>
</dbReference>
<feature type="domain" description="Aminoglycoside phosphotransferase" evidence="1">
    <location>
        <begin position="2"/>
        <end position="196"/>
    </location>
</feature>